<gene>
    <name evidence="2" type="ORF">F6B43_09075</name>
</gene>
<keyword evidence="1" id="KW-1133">Transmembrane helix</keyword>
<dbReference type="RefSeq" id="WP_150448642.1">
    <property type="nucleotide sequence ID" value="NZ_VYSA01000002.1"/>
</dbReference>
<evidence type="ECO:0000313" key="2">
    <source>
        <dbReference type="EMBL" id="KAA9107607.1"/>
    </source>
</evidence>
<organism evidence="2 3">
    <name type="scientific">Microbacterium rhizomatis</name>
    <dbReference type="NCBI Taxonomy" id="1631477"/>
    <lineage>
        <taxon>Bacteria</taxon>
        <taxon>Bacillati</taxon>
        <taxon>Actinomycetota</taxon>
        <taxon>Actinomycetes</taxon>
        <taxon>Micrococcales</taxon>
        <taxon>Microbacteriaceae</taxon>
        <taxon>Microbacterium</taxon>
    </lineage>
</organism>
<keyword evidence="3" id="KW-1185">Reference proteome</keyword>
<feature type="transmembrane region" description="Helical" evidence="1">
    <location>
        <begin position="133"/>
        <end position="158"/>
    </location>
</feature>
<proteinExistence type="predicted"/>
<evidence type="ECO:0000313" key="3">
    <source>
        <dbReference type="Proteomes" id="UP000325827"/>
    </source>
</evidence>
<dbReference type="Proteomes" id="UP000325827">
    <property type="component" value="Unassembled WGS sequence"/>
</dbReference>
<feature type="transmembrane region" description="Helical" evidence="1">
    <location>
        <begin position="77"/>
        <end position="95"/>
    </location>
</feature>
<accession>A0A5J5IZX9</accession>
<comment type="caution">
    <text evidence="2">The sequence shown here is derived from an EMBL/GenBank/DDBJ whole genome shotgun (WGS) entry which is preliminary data.</text>
</comment>
<reference evidence="3" key="1">
    <citation type="submission" date="2019-09" db="EMBL/GenBank/DDBJ databases">
        <title>Mumia zhuanghuii sp. nov. isolated from the intestinal contents of plateau pika (Ochotona curzoniae) in the Qinghai-Tibet plateau of China.</title>
        <authorList>
            <person name="Tian Z."/>
        </authorList>
    </citation>
    <scope>NUCLEOTIDE SEQUENCE [LARGE SCALE GENOMIC DNA]</scope>
    <source>
        <strain evidence="3">JCM 30598</strain>
    </source>
</reference>
<feature type="transmembrane region" description="Helical" evidence="1">
    <location>
        <begin position="164"/>
        <end position="182"/>
    </location>
</feature>
<dbReference type="EMBL" id="VYSA01000002">
    <property type="protein sequence ID" value="KAA9107607.1"/>
    <property type="molecule type" value="Genomic_DNA"/>
</dbReference>
<protein>
    <submittedName>
        <fullName evidence="2">Uncharacterized protein</fullName>
    </submittedName>
</protein>
<keyword evidence="1" id="KW-0472">Membrane</keyword>
<dbReference type="AlphaFoldDB" id="A0A5J5IZX9"/>
<sequence>MSGGRSIPWLVLAATIVVGAVLQAVSAAPGLGRMPTWLFAVAAAGSVVALWLQLVATAWAAAAVTARAPLGRVRGGLWAWAAVAVAATGVVAVVFPLALPLIAIVMLCVLPGVAAGRSAVSGFAVFARTTWRAVLAVVVAVIAIVVSWVVALLAGFFLTGTLGAFAMWLWFGLVGSALLMWWGRLAARTGLTAPR</sequence>
<evidence type="ECO:0000256" key="1">
    <source>
        <dbReference type="SAM" id="Phobius"/>
    </source>
</evidence>
<feature type="transmembrane region" description="Helical" evidence="1">
    <location>
        <begin position="101"/>
        <end position="126"/>
    </location>
</feature>
<name>A0A5J5IZX9_9MICO</name>
<feature type="transmembrane region" description="Helical" evidence="1">
    <location>
        <begin position="37"/>
        <end position="65"/>
    </location>
</feature>
<keyword evidence="1" id="KW-0812">Transmembrane</keyword>